<evidence type="ECO:0000313" key="1">
    <source>
        <dbReference type="EMBL" id="MFD1887130.1"/>
    </source>
</evidence>
<name>A0ABW4RMR6_9BACL</name>
<sequence>MRYVDAEPGDEQVIRGLTAQAEEGWCMLRWLWPRDAAAVYIEKLNSKEEAVSQAADYMDHSEASTAEHASDSFPAHRTFKLYTREEYKATNGYRERLDHFGKVAYRVHLAVEQNGEMMLVRQHDGGNVVELSAGKAKIRYSVRQQTGWFSKRKTVRIEVHAEVPVERDVLCYVKKDGGYPTSREDGVVYPFAEPFRAGRTELPAIEIGKNEYVRLFFTDGRTYGQLYELILE</sequence>
<accession>A0ABW4RMR6</accession>
<evidence type="ECO:0000313" key="2">
    <source>
        <dbReference type="Proteomes" id="UP001597233"/>
    </source>
</evidence>
<proteinExistence type="predicted"/>
<dbReference type="EMBL" id="JBHUEH010000023">
    <property type="protein sequence ID" value="MFD1887130.1"/>
    <property type="molecule type" value="Genomic_DNA"/>
</dbReference>
<keyword evidence="2" id="KW-1185">Reference proteome</keyword>
<protein>
    <submittedName>
        <fullName evidence="1">Beta-mannanase</fullName>
    </submittedName>
</protein>
<gene>
    <name evidence="1" type="ORF">ACFSC9_16680</name>
</gene>
<dbReference type="RefSeq" id="WP_347326504.1">
    <property type="nucleotide sequence ID" value="NZ_JBCGUH010000012.1"/>
</dbReference>
<dbReference type="Proteomes" id="UP001597233">
    <property type="component" value="Unassembled WGS sequence"/>
</dbReference>
<organism evidence="1 2">
    <name type="scientific">Paenibacillus wenxiniae</name>
    <dbReference type="NCBI Taxonomy" id="1636843"/>
    <lineage>
        <taxon>Bacteria</taxon>
        <taxon>Bacillati</taxon>
        <taxon>Bacillota</taxon>
        <taxon>Bacilli</taxon>
        <taxon>Bacillales</taxon>
        <taxon>Paenibacillaceae</taxon>
        <taxon>Paenibacillus</taxon>
    </lineage>
</organism>
<reference evidence="2" key="1">
    <citation type="journal article" date="2019" name="Int. J. Syst. Evol. Microbiol.">
        <title>The Global Catalogue of Microorganisms (GCM) 10K type strain sequencing project: providing services to taxonomists for standard genome sequencing and annotation.</title>
        <authorList>
            <consortium name="The Broad Institute Genomics Platform"/>
            <consortium name="The Broad Institute Genome Sequencing Center for Infectious Disease"/>
            <person name="Wu L."/>
            <person name="Ma J."/>
        </authorList>
    </citation>
    <scope>NUCLEOTIDE SEQUENCE [LARGE SCALE GENOMIC DNA]</scope>
    <source>
        <strain evidence="2">CCUG 54950</strain>
    </source>
</reference>
<comment type="caution">
    <text evidence="1">The sequence shown here is derived from an EMBL/GenBank/DDBJ whole genome shotgun (WGS) entry which is preliminary data.</text>
</comment>